<dbReference type="EMBL" id="BART01042035">
    <property type="protein sequence ID" value="GAH20132.1"/>
    <property type="molecule type" value="Genomic_DNA"/>
</dbReference>
<feature type="non-terminal residue" evidence="1">
    <location>
        <position position="1"/>
    </location>
</feature>
<sequence length="44" mass="4699">TDPYNYGIAHDAGHACYAFDTTDRGLVYIDCTGLSGSYGPPNND</sequence>
<proteinExistence type="predicted"/>
<accession>X1DIW3</accession>
<gene>
    <name evidence="1" type="ORF">S01H4_67141</name>
</gene>
<protein>
    <submittedName>
        <fullName evidence="1">Uncharacterized protein</fullName>
    </submittedName>
</protein>
<dbReference type="AlphaFoldDB" id="X1DIW3"/>
<organism evidence="1">
    <name type="scientific">marine sediment metagenome</name>
    <dbReference type="NCBI Taxonomy" id="412755"/>
    <lineage>
        <taxon>unclassified sequences</taxon>
        <taxon>metagenomes</taxon>
        <taxon>ecological metagenomes</taxon>
    </lineage>
</organism>
<feature type="non-terminal residue" evidence="1">
    <location>
        <position position="44"/>
    </location>
</feature>
<reference evidence="1" key="1">
    <citation type="journal article" date="2014" name="Front. Microbiol.">
        <title>High frequency of phylogenetically diverse reductive dehalogenase-homologous genes in deep subseafloor sedimentary metagenomes.</title>
        <authorList>
            <person name="Kawai M."/>
            <person name="Futagami T."/>
            <person name="Toyoda A."/>
            <person name="Takaki Y."/>
            <person name="Nishi S."/>
            <person name="Hori S."/>
            <person name="Arai W."/>
            <person name="Tsubouchi T."/>
            <person name="Morono Y."/>
            <person name="Uchiyama I."/>
            <person name="Ito T."/>
            <person name="Fujiyama A."/>
            <person name="Inagaki F."/>
            <person name="Takami H."/>
        </authorList>
    </citation>
    <scope>NUCLEOTIDE SEQUENCE</scope>
    <source>
        <strain evidence="1">Expedition CK06-06</strain>
    </source>
</reference>
<evidence type="ECO:0000313" key="1">
    <source>
        <dbReference type="EMBL" id="GAH20132.1"/>
    </source>
</evidence>
<name>X1DIW3_9ZZZZ</name>
<comment type="caution">
    <text evidence="1">The sequence shown here is derived from an EMBL/GenBank/DDBJ whole genome shotgun (WGS) entry which is preliminary data.</text>
</comment>